<evidence type="ECO:0000313" key="12">
    <source>
        <dbReference type="Proteomes" id="UP000270046"/>
    </source>
</evidence>
<dbReference type="PRINTS" id="PR00371">
    <property type="entry name" value="FPNCR"/>
</dbReference>
<dbReference type="InterPro" id="IPR012675">
    <property type="entry name" value="Beta-grasp_dom_sf"/>
</dbReference>
<dbReference type="PROSITE" id="PS00197">
    <property type="entry name" value="2FE2S_FER_1"/>
    <property type="match status" value="1"/>
</dbReference>
<gene>
    <name evidence="11" type="ORF">HYN43_018240</name>
</gene>
<evidence type="ECO:0000256" key="5">
    <source>
        <dbReference type="ARBA" id="ARBA00022827"/>
    </source>
</evidence>
<evidence type="ECO:0000259" key="9">
    <source>
        <dbReference type="PROSITE" id="PS51085"/>
    </source>
</evidence>
<dbReference type="PROSITE" id="PS51085">
    <property type="entry name" value="2FE2S_FER_2"/>
    <property type="match status" value="1"/>
</dbReference>
<reference evidence="11 12" key="1">
    <citation type="submission" date="2018-10" db="EMBL/GenBank/DDBJ databases">
        <title>Genome sequencing of Mucilaginibacter sp. HYN0043.</title>
        <authorList>
            <person name="Kim M."/>
            <person name="Yi H."/>
        </authorList>
    </citation>
    <scope>NUCLEOTIDE SEQUENCE [LARGE SCALE GENOMIC DNA]</scope>
    <source>
        <strain evidence="11 12">HYN0043</strain>
    </source>
</reference>
<keyword evidence="2" id="KW-0285">Flavoprotein</keyword>
<sequence length="347" mass="38638">MVTYTLKVVDIRTETEDTVTICFKQPALKKVKYISGQYLTLIFRINGRRYIRPYSFSSAPEVDQHLEITVKRVPGGIVSNHICDKVAVGDAIEVMQPLGDFVFDASVYDFTPHLVLWGAGSGITPLISIAKSALKKNPDTNVTLVYGNRNFETIIFADLVNKLADEYKNRFKVWHFHTKLTVTENNPYLIQGRIDPKKVLSVMHHAGELNNTLHFICGPTGLKDSAKSALAGLGIADEHIFSEDFELVKDPKDFEDIVTRVVEIDFKGETKTVEVVKGKSILEAGLDALVELPYSCQTGNCSVCKGKVISGKLKTISAKQSSEELEEDEYLLCCSYPLTDEVKLLVQ</sequence>
<evidence type="ECO:0000313" key="11">
    <source>
        <dbReference type="EMBL" id="AYL97130.1"/>
    </source>
</evidence>
<dbReference type="OrthoDB" id="9789468at2"/>
<dbReference type="Pfam" id="PF00970">
    <property type="entry name" value="FAD_binding_6"/>
    <property type="match status" value="1"/>
</dbReference>
<dbReference type="Gene3D" id="2.40.30.10">
    <property type="entry name" value="Translation factors"/>
    <property type="match status" value="1"/>
</dbReference>
<dbReference type="InterPro" id="IPR001433">
    <property type="entry name" value="OxRdtase_FAD/NAD-bd"/>
</dbReference>
<organism evidence="11 12">
    <name type="scientific">Mucilaginibacter celer</name>
    <dbReference type="NCBI Taxonomy" id="2305508"/>
    <lineage>
        <taxon>Bacteria</taxon>
        <taxon>Pseudomonadati</taxon>
        <taxon>Bacteroidota</taxon>
        <taxon>Sphingobacteriia</taxon>
        <taxon>Sphingobacteriales</taxon>
        <taxon>Sphingobacteriaceae</taxon>
        <taxon>Mucilaginibacter</taxon>
    </lineage>
</organism>
<dbReference type="GO" id="GO:0016491">
    <property type="term" value="F:oxidoreductase activity"/>
    <property type="evidence" value="ECO:0007669"/>
    <property type="project" value="UniProtKB-KW"/>
</dbReference>
<dbReference type="InterPro" id="IPR017927">
    <property type="entry name" value="FAD-bd_FR_type"/>
</dbReference>
<dbReference type="Gene3D" id="3.40.50.80">
    <property type="entry name" value="Nucleotide-binding domain of ferredoxin-NADP reductase (FNR) module"/>
    <property type="match status" value="1"/>
</dbReference>
<dbReference type="Proteomes" id="UP000270046">
    <property type="component" value="Chromosome"/>
</dbReference>
<dbReference type="InterPro" id="IPR036010">
    <property type="entry name" value="2Fe-2S_ferredoxin-like_sf"/>
</dbReference>
<keyword evidence="3" id="KW-0001">2Fe-2S</keyword>
<dbReference type="PANTHER" id="PTHR47354:SF8">
    <property type="entry name" value="1,2-PHENYLACETYL-COA EPOXIDASE, SUBUNIT E"/>
    <property type="match status" value="1"/>
</dbReference>
<keyword evidence="6" id="KW-0560">Oxidoreductase</keyword>
<feature type="domain" description="2Fe-2S ferredoxin-type" evidence="9">
    <location>
        <begin position="260"/>
        <end position="347"/>
    </location>
</feature>
<dbReference type="InterPro" id="IPR008333">
    <property type="entry name" value="Cbr1-like_FAD-bd_dom"/>
</dbReference>
<dbReference type="CDD" id="cd06214">
    <property type="entry name" value="PA_degradation_oxidoreductase_like"/>
    <property type="match status" value="1"/>
</dbReference>
<keyword evidence="4" id="KW-0479">Metal-binding</keyword>
<dbReference type="SUPFAM" id="SSF54292">
    <property type="entry name" value="2Fe-2S ferredoxin-like"/>
    <property type="match status" value="1"/>
</dbReference>
<dbReference type="PROSITE" id="PS51384">
    <property type="entry name" value="FAD_FR"/>
    <property type="match status" value="1"/>
</dbReference>
<comment type="cofactor">
    <cofactor evidence="1">
        <name>FAD</name>
        <dbReference type="ChEBI" id="CHEBI:57692"/>
    </cofactor>
</comment>
<evidence type="ECO:0000259" key="10">
    <source>
        <dbReference type="PROSITE" id="PS51384"/>
    </source>
</evidence>
<dbReference type="PANTHER" id="PTHR47354">
    <property type="entry name" value="NADH OXIDOREDUCTASE HCR"/>
    <property type="match status" value="1"/>
</dbReference>
<dbReference type="Gene3D" id="3.10.20.30">
    <property type="match status" value="1"/>
</dbReference>
<evidence type="ECO:0000256" key="4">
    <source>
        <dbReference type="ARBA" id="ARBA00022723"/>
    </source>
</evidence>
<evidence type="ECO:0000256" key="8">
    <source>
        <dbReference type="ARBA" id="ARBA00023014"/>
    </source>
</evidence>
<dbReference type="PRINTS" id="PR00406">
    <property type="entry name" value="CYTB5RDTASE"/>
</dbReference>
<dbReference type="Pfam" id="PF00175">
    <property type="entry name" value="NAD_binding_1"/>
    <property type="match status" value="1"/>
</dbReference>
<dbReference type="SUPFAM" id="SSF63380">
    <property type="entry name" value="Riboflavin synthase domain-like"/>
    <property type="match status" value="1"/>
</dbReference>
<dbReference type="GO" id="GO:0046872">
    <property type="term" value="F:metal ion binding"/>
    <property type="evidence" value="ECO:0007669"/>
    <property type="project" value="UniProtKB-KW"/>
</dbReference>
<keyword evidence="5" id="KW-0274">FAD</keyword>
<dbReference type="InterPro" id="IPR050415">
    <property type="entry name" value="MRET"/>
</dbReference>
<dbReference type="InterPro" id="IPR001041">
    <property type="entry name" value="2Fe-2S_ferredoxin-type"/>
</dbReference>
<dbReference type="GO" id="GO:0050660">
    <property type="term" value="F:flavin adenine dinucleotide binding"/>
    <property type="evidence" value="ECO:0007669"/>
    <property type="project" value="TreeGrafter"/>
</dbReference>
<dbReference type="InterPro" id="IPR017938">
    <property type="entry name" value="Riboflavin_synthase-like_b-brl"/>
</dbReference>
<dbReference type="Pfam" id="PF00111">
    <property type="entry name" value="Fer2"/>
    <property type="match status" value="1"/>
</dbReference>
<name>A0A494VUI9_9SPHI</name>
<dbReference type="InterPro" id="IPR039261">
    <property type="entry name" value="FNR_nucleotide-bd"/>
</dbReference>
<proteinExistence type="predicted"/>
<dbReference type="GO" id="GO:0051537">
    <property type="term" value="F:2 iron, 2 sulfur cluster binding"/>
    <property type="evidence" value="ECO:0007669"/>
    <property type="project" value="UniProtKB-KW"/>
</dbReference>
<dbReference type="CDD" id="cd00207">
    <property type="entry name" value="fer2"/>
    <property type="match status" value="1"/>
</dbReference>
<evidence type="ECO:0000256" key="6">
    <source>
        <dbReference type="ARBA" id="ARBA00023002"/>
    </source>
</evidence>
<keyword evidence="7" id="KW-0408">Iron</keyword>
<keyword evidence="8" id="KW-0411">Iron-sulfur</keyword>
<keyword evidence="12" id="KW-1185">Reference proteome</keyword>
<evidence type="ECO:0000256" key="2">
    <source>
        <dbReference type="ARBA" id="ARBA00022630"/>
    </source>
</evidence>
<evidence type="ECO:0000256" key="3">
    <source>
        <dbReference type="ARBA" id="ARBA00022714"/>
    </source>
</evidence>
<dbReference type="InterPro" id="IPR006058">
    <property type="entry name" value="2Fe2S_fd_BS"/>
</dbReference>
<accession>A0A494VUI9</accession>
<dbReference type="EMBL" id="CP032869">
    <property type="protein sequence ID" value="AYL97130.1"/>
    <property type="molecule type" value="Genomic_DNA"/>
</dbReference>
<protein>
    <submittedName>
        <fullName evidence="11">Ferredoxin--NADP reductase</fullName>
    </submittedName>
</protein>
<dbReference type="KEGG" id="muh:HYN43_018240"/>
<dbReference type="SUPFAM" id="SSF52343">
    <property type="entry name" value="Ferredoxin reductase-like, C-terminal NADP-linked domain"/>
    <property type="match status" value="1"/>
</dbReference>
<dbReference type="AlphaFoldDB" id="A0A494VUI9"/>
<dbReference type="RefSeq" id="WP_119410714.1">
    <property type="nucleotide sequence ID" value="NZ_CP032869.1"/>
</dbReference>
<dbReference type="InterPro" id="IPR001709">
    <property type="entry name" value="Flavoprot_Pyr_Nucl_cyt_Rdtase"/>
</dbReference>
<evidence type="ECO:0000256" key="1">
    <source>
        <dbReference type="ARBA" id="ARBA00001974"/>
    </source>
</evidence>
<evidence type="ECO:0000256" key="7">
    <source>
        <dbReference type="ARBA" id="ARBA00023004"/>
    </source>
</evidence>
<feature type="domain" description="FAD-binding FR-type" evidence="10">
    <location>
        <begin position="1"/>
        <end position="104"/>
    </location>
</feature>